<organism evidence="2 3">
    <name type="scientific">Psychrobacillus mangrovi</name>
    <dbReference type="NCBI Taxonomy" id="3117745"/>
    <lineage>
        <taxon>Bacteria</taxon>
        <taxon>Bacillati</taxon>
        <taxon>Bacillota</taxon>
        <taxon>Bacilli</taxon>
        <taxon>Bacillales</taxon>
        <taxon>Bacillaceae</taxon>
        <taxon>Psychrobacillus</taxon>
    </lineage>
</organism>
<reference evidence="2 3" key="1">
    <citation type="submission" date="2024-01" db="EMBL/GenBank/DDBJ databases">
        <title>Seven novel Bacillus-like species.</title>
        <authorList>
            <person name="Liu G."/>
        </authorList>
    </citation>
    <scope>NUCLEOTIDE SEQUENCE [LARGE SCALE GENOMIC DNA]</scope>
    <source>
        <strain evidence="2 3">FJAT-51614</strain>
    </source>
</reference>
<dbReference type="SUPFAM" id="SSF56281">
    <property type="entry name" value="Metallo-hydrolase/oxidoreductase"/>
    <property type="match status" value="1"/>
</dbReference>
<evidence type="ECO:0000313" key="2">
    <source>
        <dbReference type="EMBL" id="MEI4770824.1"/>
    </source>
</evidence>
<dbReference type="RefSeq" id="WP_336498389.1">
    <property type="nucleotide sequence ID" value="NZ_JBAWSY010000012.1"/>
</dbReference>
<dbReference type="InterPro" id="IPR001279">
    <property type="entry name" value="Metallo-B-lactamas"/>
</dbReference>
<dbReference type="InterPro" id="IPR050662">
    <property type="entry name" value="Sec-metab_biosynth-thioest"/>
</dbReference>
<dbReference type="Proteomes" id="UP001364890">
    <property type="component" value="Unassembled WGS sequence"/>
</dbReference>
<dbReference type="InterPro" id="IPR036866">
    <property type="entry name" value="RibonucZ/Hydroxyglut_hydro"/>
</dbReference>
<dbReference type="Pfam" id="PF00753">
    <property type="entry name" value="Lactamase_B"/>
    <property type="match status" value="1"/>
</dbReference>
<accession>A0ABU8F728</accession>
<dbReference type="PANTHER" id="PTHR23131">
    <property type="entry name" value="ENDORIBONUCLEASE LACTB2"/>
    <property type="match status" value="1"/>
</dbReference>
<gene>
    <name evidence="2" type="ORF">WAX74_14460</name>
</gene>
<proteinExistence type="predicted"/>
<feature type="domain" description="Metallo-beta-lactamase" evidence="1">
    <location>
        <begin position="16"/>
        <end position="228"/>
    </location>
</feature>
<keyword evidence="3" id="KW-1185">Reference proteome</keyword>
<dbReference type="Gene3D" id="3.60.15.10">
    <property type="entry name" value="Ribonuclease Z/Hydroxyacylglutathione hydrolase-like"/>
    <property type="match status" value="1"/>
</dbReference>
<protein>
    <submittedName>
        <fullName evidence="2">MBL fold metallo-hydrolase</fullName>
    </submittedName>
</protein>
<dbReference type="EMBL" id="JBAWSY010000012">
    <property type="protein sequence ID" value="MEI4770824.1"/>
    <property type="molecule type" value="Genomic_DNA"/>
</dbReference>
<dbReference type="PANTHER" id="PTHR23131:SF4">
    <property type="entry name" value="METALLO-BETA-LACTAMASE SUPERFAMILY POTEIN"/>
    <property type="match status" value="1"/>
</dbReference>
<sequence length="315" mass="36390">MTIHKIIIPTPFAVGDVNAYLLKGDALTLIDVGPKTEEALVALKAGIEEVGYSLSDVEQVLLTHHHPDHSGWVYAFEQATLLGHAYNQPWLTRDVEFFKFHDEFYLQCLKEEGVPESYFRWVEKMKRPTHFIGNRPLQKFLREGDTLPGHPDFTILETLGHAQSHLSFWSEKDRVLIGGDLVLEKISSNPLIEPPLNRVLKRSKSMLQYNTSLKRIQDLPVEKIYSGHGNEVYNVHELITGRLEKQRERAFKVLDMMKEEEKTIFELTQLLFPNVYEKELGLTLSETIGQIDYLMEEGYIREQKNEKGILLYDHA</sequence>
<dbReference type="SMART" id="SM00849">
    <property type="entry name" value="Lactamase_B"/>
    <property type="match status" value="1"/>
</dbReference>
<comment type="caution">
    <text evidence="2">The sequence shown here is derived from an EMBL/GenBank/DDBJ whole genome shotgun (WGS) entry which is preliminary data.</text>
</comment>
<evidence type="ECO:0000259" key="1">
    <source>
        <dbReference type="SMART" id="SM00849"/>
    </source>
</evidence>
<evidence type="ECO:0000313" key="3">
    <source>
        <dbReference type="Proteomes" id="UP001364890"/>
    </source>
</evidence>
<name>A0ABU8F728_9BACI</name>